<keyword evidence="3" id="KW-1185">Reference proteome</keyword>
<name>A0A2T6BCR9_9RHOB</name>
<dbReference type="GO" id="GO:0003677">
    <property type="term" value="F:DNA binding"/>
    <property type="evidence" value="ECO:0007669"/>
    <property type="project" value="UniProtKB-KW"/>
</dbReference>
<reference evidence="2 3" key="1">
    <citation type="submission" date="2018-04" db="EMBL/GenBank/DDBJ databases">
        <title>Genomic Encyclopedia of Archaeal and Bacterial Type Strains, Phase II (KMG-II): from individual species to whole genera.</title>
        <authorList>
            <person name="Goeker M."/>
        </authorList>
    </citation>
    <scope>NUCLEOTIDE SEQUENCE [LARGE SCALE GENOMIC DNA]</scope>
    <source>
        <strain evidence="2 3">DSM 100977</strain>
    </source>
</reference>
<dbReference type="OrthoDB" id="7888886at2"/>
<dbReference type="PANTHER" id="PTHR35807">
    <property type="entry name" value="TRANSCRIPTIONAL REGULATOR REDD-RELATED"/>
    <property type="match status" value="1"/>
</dbReference>
<proteinExistence type="predicted"/>
<comment type="caution">
    <text evidence="2">The sequence shown here is derived from an EMBL/GenBank/DDBJ whole genome shotgun (WGS) entry which is preliminary data.</text>
</comment>
<evidence type="ECO:0000313" key="3">
    <source>
        <dbReference type="Proteomes" id="UP000243978"/>
    </source>
</evidence>
<sequence length="647" mass="74071">MDVNTLEISLLNSVPEIRYRGDLVQLNSKKAEALLIYIALTKERFFRRDFLAMLLWEDRDLKLARDNLRQTLARIKRTCGELRPAIEIQRSKILVDAKSVANDIQTLVLKITEQPEDLRPADLNFEFDRILAQFDEVGEAFSSWIHVARRTAEDNISQGLLGLLAKPNLDPNAGLMVANALLRIDPTNETAVRFKMQNLAFRGEPAVALRAYNELYDLLDREYDVEPAPETIDLNAAIKLGSFASANAPSNPIIHRPANDEPPQIFVSDFTVSNDPSKSKMLAQFFRSEVLSNLSRFREWSVVDFRPQGRDFYQLDCQIASRQDDIEAIVTVRRDADGRIVWSEHFITGYDNWRTTQWRIARQLALAINLSLSTDRLKSCLRERPEDRTTFDKWALCNGLNSQWSPDAMNTVISNLEEIAKTSPQFGLAHSHLAEYYNKRHLVYPGLFRSKESVAKALYHAKQSMVLDPLDTHTHRVLAWARTLNGEYDVAEFHFQQAFDLNPANLNVRISCALGFAFLDNLEKACSIADETRKMSVPLQPVHWAYMQNIYFLSGRLSDAKQAGDIADDAILNIPAWQATVLKEQGDIDGAERQKARFFELTRQNWHGEAEPDDQKILEWFAQCFPIKNTEKVEGLFRFMQRSPQPH</sequence>
<dbReference type="InterPro" id="IPR051677">
    <property type="entry name" value="AfsR-DnrI-RedD_regulator"/>
</dbReference>
<evidence type="ECO:0000259" key="1">
    <source>
        <dbReference type="SMART" id="SM01043"/>
    </source>
</evidence>
<dbReference type="Pfam" id="PF03704">
    <property type="entry name" value="BTAD"/>
    <property type="match status" value="1"/>
</dbReference>
<feature type="domain" description="Bacterial transcriptional activator" evidence="1">
    <location>
        <begin position="95"/>
        <end position="239"/>
    </location>
</feature>
<evidence type="ECO:0000313" key="2">
    <source>
        <dbReference type="EMBL" id="PTX53853.1"/>
    </source>
</evidence>
<dbReference type="InterPro" id="IPR011990">
    <property type="entry name" value="TPR-like_helical_dom_sf"/>
</dbReference>
<dbReference type="AlphaFoldDB" id="A0A2T6BCR9"/>
<dbReference type="InterPro" id="IPR005158">
    <property type="entry name" value="BTAD"/>
</dbReference>
<dbReference type="Gene3D" id="1.10.10.10">
    <property type="entry name" value="Winged helix-like DNA-binding domain superfamily/Winged helix DNA-binding domain"/>
    <property type="match status" value="1"/>
</dbReference>
<dbReference type="EMBL" id="QBKS01000003">
    <property type="protein sequence ID" value="PTX53853.1"/>
    <property type="molecule type" value="Genomic_DNA"/>
</dbReference>
<keyword evidence="2" id="KW-0238">DNA-binding</keyword>
<protein>
    <submittedName>
        <fullName evidence="2">DNA-binding SARP family transcriptional activator</fullName>
    </submittedName>
</protein>
<accession>A0A2T6BCR9</accession>
<dbReference type="InterPro" id="IPR036388">
    <property type="entry name" value="WH-like_DNA-bd_sf"/>
</dbReference>
<dbReference type="SUPFAM" id="SSF48452">
    <property type="entry name" value="TPR-like"/>
    <property type="match status" value="2"/>
</dbReference>
<organism evidence="2 3">
    <name type="scientific">Litoreibacter ponti</name>
    <dbReference type="NCBI Taxonomy" id="1510457"/>
    <lineage>
        <taxon>Bacteria</taxon>
        <taxon>Pseudomonadati</taxon>
        <taxon>Pseudomonadota</taxon>
        <taxon>Alphaproteobacteria</taxon>
        <taxon>Rhodobacterales</taxon>
        <taxon>Roseobacteraceae</taxon>
        <taxon>Litoreibacter</taxon>
    </lineage>
</organism>
<dbReference type="Gene3D" id="1.25.40.10">
    <property type="entry name" value="Tetratricopeptide repeat domain"/>
    <property type="match status" value="2"/>
</dbReference>
<dbReference type="SMART" id="SM01043">
    <property type="entry name" value="BTAD"/>
    <property type="match status" value="1"/>
</dbReference>
<dbReference type="Proteomes" id="UP000243978">
    <property type="component" value="Unassembled WGS sequence"/>
</dbReference>
<gene>
    <name evidence="2" type="ORF">C8N43_3896</name>
</gene>
<dbReference type="RefSeq" id="WP_107847559.1">
    <property type="nucleotide sequence ID" value="NZ_QBKS01000003.1"/>
</dbReference>